<dbReference type="InterPro" id="IPR004155">
    <property type="entry name" value="PBS_lyase_HEAT"/>
</dbReference>
<dbReference type="InterPro" id="IPR052528">
    <property type="entry name" value="Sugar_transport-like"/>
</dbReference>
<feature type="transmembrane region" description="Helical" evidence="4">
    <location>
        <begin position="431"/>
        <end position="451"/>
    </location>
</feature>
<feature type="transmembrane region" description="Helical" evidence="4">
    <location>
        <begin position="167"/>
        <end position="184"/>
    </location>
</feature>
<reference evidence="5" key="1">
    <citation type="submission" date="2023-07" db="EMBL/GenBank/DDBJ databases">
        <title>Genomic Encyclopedia of Type Strains, Phase IV (KMG-IV): sequencing the most valuable type-strain genomes for metagenomic binning, comparative biology and taxonomic classification.</title>
        <authorList>
            <person name="Goeker M."/>
        </authorList>
    </citation>
    <scope>NUCLEOTIDE SEQUENCE</scope>
    <source>
        <strain evidence="5">DSM 24202</strain>
    </source>
</reference>
<evidence type="ECO:0000256" key="2">
    <source>
        <dbReference type="ARBA" id="ARBA00022989"/>
    </source>
</evidence>
<sequence length="806" mass="87861">MTTAATTRSATVLDINGKRLSPVAIRRGMVVNMAAGALGQSWFALALGMPLIMFMERVGAAGVVIGLMAMVQSLAMVMQIPSALVAERVASRKKFWFWVLIPHRLLWFAPVFLALHFGRDPRVGWFLLAVVTISSMLASAGTASWYSWMMDLIPERVRGRFWSIRQSVVMLANLLSMVIAGWLLDAEWGGKDSSETMVGFALVYLLAATFGCADILLHTTVPEPQRRRVNLTGKVLASLREPFRNRDFLWVTLAFGMWNFSLGFARFGEVYLKRECGAKYSDLSALFISTALGCVVASYVWSRIMDRIGNRTACMLMFVVAPVFALAWWLAPAGDVALAFLPGQPVVPKIIVVLFAGNFFAAAFYSCTGLVQITLCSATTTPENRTLAMALHWTVVGLMGALGPVLGGVVMDLWEQTDFGLLLPFGLPFSYQHVLVLLHMLICWLIALPLLRKVQKGHGELPVSTFMGNPLRVMGVIQNIMLFSGAVSAKERARAVTQAGTLRLSYAVDDLREKLDDPSMLVRQNAVAALGRIGTDAAVQVLLDKLADPDSDLAPAIARALRSSRQPGVVDALLAKMKVGDQETIREIALTLGCLGDRRAADALLETLRSSDNPQLLSSSGEALASLDEETAVFEILARMRSSGNPVLRRSLAVAAGDLLGGRGRFYALLVQEEKEPSGSAFAECLSDLRSFLKKAGTDAAARRRCAECLEQFEDAYANGELRQAGEMLISGGILLASLHLGLTAVTDRDVLLDMLICRDSHLGVGVWLCNMLVIDGGALDVVYILLVLHFFRQWCLRRQGLLRGG</sequence>
<feature type="transmembrane region" description="Helical" evidence="4">
    <location>
        <begin position="58"/>
        <end position="83"/>
    </location>
</feature>
<dbReference type="Proteomes" id="UP001238163">
    <property type="component" value="Unassembled WGS sequence"/>
</dbReference>
<evidence type="ECO:0000256" key="3">
    <source>
        <dbReference type="ARBA" id="ARBA00023136"/>
    </source>
</evidence>
<evidence type="ECO:0000313" key="5">
    <source>
        <dbReference type="EMBL" id="MDQ0288220.1"/>
    </source>
</evidence>
<feature type="transmembrane region" description="Helical" evidence="4">
    <location>
        <begin position="728"/>
        <end position="746"/>
    </location>
</feature>
<dbReference type="AlphaFoldDB" id="A0AAE4AMB0"/>
<comment type="caution">
    <text evidence="5">The sequence shown here is derived from an EMBL/GenBank/DDBJ whole genome shotgun (WGS) entry which is preliminary data.</text>
</comment>
<dbReference type="Gene3D" id="1.25.10.10">
    <property type="entry name" value="Leucine-rich Repeat Variant"/>
    <property type="match status" value="1"/>
</dbReference>
<evidence type="ECO:0000313" key="6">
    <source>
        <dbReference type="Proteomes" id="UP001238163"/>
    </source>
</evidence>
<protein>
    <submittedName>
        <fullName evidence="5">MFS family permease</fullName>
    </submittedName>
</protein>
<dbReference type="PANTHER" id="PTHR23526">
    <property type="entry name" value="INTEGRAL MEMBRANE TRANSPORT PROTEIN-RELATED"/>
    <property type="match status" value="1"/>
</dbReference>
<feature type="transmembrane region" description="Helical" evidence="4">
    <location>
        <begin position="313"/>
        <end position="331"/>
    </location>
</feature>
<dbReference type="Pfam" id="PF13646">
    <property type="entry name" value="HEAT_2"/>
    <property type="match status" value="1"/>
</dbReference>
<feature type="transmembrane region" description="Helical" evidence="4">
    <location>
        <begin position="29"/>
        <end position="52"/>
    </location>
</feature>
<keyword evidence="1 4" id="KW-0812">Transmembrane</keyword>
<organism evidence="5 6">
    <name type="scientific">Oligosphaera ethanolica</name>
    <dbReference type="NCBI Taxonomy" id="760260"/>
    <lineage>
        <taxon>Bacteria</taxon>
        <taxon>Pseudomonadati</taxon>
        <taxon>Lentisphaerota</taxon>
        <taxon>Oligosphaeria</taxon>
        <taxon>Oligosphaerales</taxon>
        <taxon>Oligosphaeraceae</taxon>
        <taxon>Oligosphaera</taxon>
    </lineage>
</organism>
<dbReference type="InterPro" id="IPR036259">
    <property type="entry name" value="MFS_trans_sf"/>
</dbReference>
<dbReference type="SUPFAM" id="SSF48371">
    <property type="entry name" value="ARM repeat"/>
    <property type="match status" value="1"/>
</dbReference>
<feature type="transmembrane region" description="Helical" evidence="4">
    <location>
        <begin position="248"/>
        <end position="268"/>
    </location>
</feature>
<dbReference type="InterPro" id="IPR011989">
    <property type="entry name" value="ARM-like"/>
</dbReference>
<dbReference type="SUPFAM" id="SSF103473">
    <property type="entry name" value="MFS general substrate transporter"/>
    <property type="match status" value="1"/>
</dbReference>
<dbReference type="Pfam" id="PF07690">
    <property type="entry name" value="MFS_1"/>
    <property type="match status" value="1"/>
</dbReference>
<dbReference type="InterPro" id="IPR016024">
    <property type="entry name" value="ARM-type_fold"/>
</dbReference>
<feature type="transmembrane region" description="Helical" evidence="4">
    <location>
        <begin position="280"/>
        <end position="301"/>
    </location>
</feature>
<dbReference type="PANTHER" id="PTHR23526:SF2">
    <property type="entry name" value="MAJOR FACILITATOR SUPERFAMILY (MFS) PROFILE DOMAIN-CONTAINING PROTEIN"/>
    <property type="match status" value="1"/>
</dbReference>
<feature type="transmembrane region" description="Helical" evidence="4">
    <location>
        <begin position="351"/>
        <end position="375"/>
    </location>
</feature>
<gene>
    <name evidence="5" type="ORF">J3R75_000327</name>
</gene>
<dbReference type="GO" id="GO:0022857">
    <property type="term" value="F:transmembrane transporter activity"/>
    <property type="evidence" value="ECO:0007669"/>
    <property type="project" value="InterPro"/>
</dbReference>
<evidence type="ECO:0000256" key="1">
    <source>
        <dbReference type="ARBA" id="ARBA00022692"/>
    </source>
</evidence>
<dbReference type="RefSeq" id="WP_307259507.1">
    <property type="nucleotide sequence ID" value="NZ_JAUSVL010000001.1"/>
</dbReference>
<feature type="transmembrane region" description="Helical" evidence="4">
    <location>
        <begin position="766"/>
        <end position="792"/>
    </location>
</feature>
<feature type="transmembrane region" description="Helical" evidence="4">
    <location>
        <begin position="387"/>
        <end position="411"/>
    </location>
</feature>
<keyword evidence="6" id="KW-1185">Reference proteome</keyword>
<dbReference type="EMBL" id="JAUSVL010000001">
    <property type="protein sequence ID" value="MDQ0288220.1"/>
    <property type="molecule type" value="Genomic_DNA"/>
</dbReference>
<dbReference type="InterPro" id="IPR011701">
    <property type="entry name" value="MFS"/>
</dbReference>
<dbReference type="Gene3D" id="1.20.1250.20">
    <property type="entry name" value="MFS general substrate transporter like domains"/>
    <property type="match status" value="2"/>
</dbReference>
<feature type="transmembrane region" description="Helical" evidence="4">
    <location>
        <begin position="196"/>
        <end position="217"/>
    </location>
</feature>
<keyword evidence="3 4" id="KW-0472">Membrane</keyword>
<proteinExistence type="predicted"/>
<feature type="transmembrane region" description="Helical" evidence="4">
    <location>
        <begin position="123"/>
        <end position="146"/>
    </location>
</feature>
<keyword evidence="2 4" id="KW-1133">Transmembrane helix</keyword>
<evidence type="ECO:0000256" key="4">
    <source>
        <dbReference type="SAM" id="Phobius"/>
    </source>
</evidence>
<dbReference type="SMART" id="SM00567">
    <property type="entry name" value="EZ_HEAT"/>
    <property type="match status" value="4"/>
</dbReference>
<feature type="transmembrane region" description="Helical" evidence="4">
    <location>
        <begin position="95"/>
        <end position="117"/>
    </location>
</feature>
<name>A0AAE4AMB0_9BACT</name>
<accession>A0AAE4AMB0</accession>